<dbReference type="PANTHER" id="PTHR31263:SF0">
    <property type="entry name" value="CELLULASE FAMILY PROTEIN (AFU_ORTHOLOGUE AFUA_5G14560)"/>
    <property type="match status" value="1"/>
</dbReference>
<keyword evidence="2 4" id="KW-0378">Hydrolase</keyword>
<reference evidence="7 8" key="1">
    <citation type="journal article" date="2013" name="BMC Genomics">
        <title>Genomics-driven discovery of the pneumocandin biosynthetic gene cluster in the fungus Glarea lozoyensis.</title>
        <authorList>
            <person name="Chen L."/>
            <person name="Yue Q."/>
            <person name="Zhang X."/>
            <person name="Xiang M."/>
            <person name="Wang C."/>
            <person name="Li S."/>
            <person name="Che Y."/>
            <person name="Ortiz-Lopez F.J."/>
            <person name="Bills G.F."/>
            <person name="Liu X."/>
            <person name="An Z."/>
        </authorList>
    </citation>
    <scope>NUCLEOTIDE SEQUENCE [LARGE SCALE GENOMIC DNA]</scope>
    <source>
        <strain evidence="8">ATCC 20868 / MF5171</strain>
    </source>
</reference>
<dbReference type="InterPro" id="IPR017853">
    <property type="entry name" value="GH"/>
</dbReference>
<gene>
    <name evidence="7" type="ORF">GLAREA_07012</name>
</gene>
<evidence type="ECO:0000259" key="6">
    <source>
        <dbReference type="Pfam" id="PF00150"/>
    </source>
</evidence>
<dbReference type="GeneID" id="19466065"/>
<proteinExistence type="inferred from homology"/>
<keyword evidence="8" id="KW-1185">Reference proteome</keyword>
<dbReference type="InterPro" id="IPR001547">
    <property type="entry name" value="Glyco_hydro_5"/>
</dbReference>
<accession>S3DA30</accession>
<evidence type="ECO:0000256" key="5">
    <source>
        <dbReference type="SAM" id="SignalP"/>
    </source>
</evidence>
<evidence type="ECO:0000256" key="1">
    <source>
        <dbReference type="ARBA" id="ARBA00005641"/>
    </source>
</evidence>
<dbReference type="Pfam" id="PF00150">
    <property type="entry name" value="Cellulase"/>
    <property type="match status" value="1"/>
</dbReference>
<feature type="chain" id="PRO_5004507994" evidence="5">
    <location>
        <begin position="18"/>
        <end position="421"/>
    </location>
</feature>
<protein>
    <submittedName>
        <fullName evidence="7">(Trans)glycosidase</fullName>
    </submittedName>
</protein>
<dbReference type="Proteomes" id="UP000016922">
    <property type="component" value="Unassembled WGS sequence"/>
</dbReference>
<keyword evidence="3 4" id="KW-0326">Glycosidase</keyword>
<organism evidence="7 8">
    <name type="scientific">Glarea lozoyensis (strain ATCC 20868 / MF5171)</name>
    <dbReference type="NCBI Taxonomy" id="1116229"/>
    <lineage>
        <taxon>Eukaryota</taxon>
        <taxon>Fungi</taxon>
        <taxon>Dikarya</taxon>
        <taxon>Ascomycota</taxon>
        <taxon>Pezizomycotina</taxon>
        <taxon>Leotiomycetes</taxon>
        <taxon>Helotiales</taxon>
        <taxon>Helotiaceae</taxon>
        <taxon>Glarea</taxon>
    </lineage>
</organism>
<dbReference type="Gene3D" id="3.20.20.80">
    <property type="entry name" value="Glycosidases"/>
    <property type="match status" value="1"/>
</dbReference>
<dbReference type="GO" id="GO:0000272">
    <property type="term" value="P:polysaccharide catabolic process"/>
    <property type="evidence" value="ECO:0007669"/>
    <property type="project" value="InterPro"/>
</dbReference>
<comment type="similarity">
    <text evidence="1 4">Belongs to the glycosyl hydrolase 5 (cellulase A) family.</text>
</comment>
<evidence type="ECO:0000256" key="4">
    <source>
        <dbReference type="RuleBase" id="RU361153"/>
    </source>
</evidence>
<evidence type="ECO:0000313" key="8">
    <source>
        <dbReference type="Proteomes" id="UP000016922"/>
    </source>
</evidence>
<dbReference type="OMA" id="TWSDWRS"/>
<keyword evidence="5" id="KW-0732">Signal</keyword>
<feature type="domain" description="Glycoside hydrolase family 5" evidence="6">
    <location>
        <begin position="67"/>
        <end position="372"/>
    </location>
</feature>
<evidence type="ECO:0000256" key="3">
    <source>
        <dbReference type="ARBA" id="ARBA00023295"/>
    </source>
</evidence>
<dbReference type="EMBL" id="KE145357">
    <property type="protein sequence ID" value="EPE33999.1"/>
    <property type="molecule type" value="Genomic_DNA"/>
</dbReference>
<feature type="signal peptide" evidence="5">
    <location>
        <begin position="1"/>
        <end position="17"/>
    </location>
</feature>
<evidence type="ECO:0000256" key="2">
    <source>
        <dbReference type="ARBA" id="ARBA00022801"/>
    </source>
</evidence>
<dbReference type="GO" id="GO:0004553">
    <property type="term" value="F:hydrolase activity, hydrolyzing O-glycosyl compounds"/>
    <property type="evidence" value="ECO:0007669"/>
    <property type="project" value="InterPro"/>
</dbReference>
<dbReference type="PANTHER" id="PTHR31263">
    <property type="entry name" value="CELLULASE FAMILY PROTEIN (AFU_ORTHOLOGUE AFUA_5G14560)"/>
    <property type="match status" value="1"/>
</dbReference>
<evidence type="ECO:0000313" key="7">
    <source>
        <dbReference type="EMBL" id="EPE33999.1"/>
    </source>
</evidence>
<dbReference type="OrthoDB" id="442731at2759"/>
<dbReference type="eggNOG" id="ENOG502QUKB">
    <property type="taxonomic scope" value="Eukaryota"/>
</dbReference>
<dbReference type="AlphaFoldDB" id="S3DA30"/>
<dbReference type="RefSeq" id="XP_008079151.1">
    <property type="nucleotide sequence ID" value="XM_008080960.1"/>
</dbReference>
<dbReference type="SUPFAM" id="SSF51445">
    <property type="entry name" value="(Trans)glycosidases"/>
    <property type="match status" value="1"/>
</dbReference>
<dbReference type="HOGENOM" id="CLU_039562_0_0_1"/>
<dbReference type="KEGG" id="glz:GLAREA_07012"/>
<name>S3DA30_GLAL2</name>
<sequence length="421" mass="46974">MRFSSVLPLAFACSAVAVVIPSPKAAWPYGPLVTDGRWIRNTKNEVVTPVGVNWPGHGEAMIPEGLQYASINKVLKDIKSLNLNIIRLTFSIQMIDEIYSKGNDTTVKESFLKALGTTNGTAIYKKFLQKNPQFDDTTTRLQVFDAVAAEALKQEIYVHLDNHISRAEWCCGETDGNAWFGDTYFNVANWKRGLAYMADHGKAWPALVSLGLRNEPRNATNNPTISKTYNWETWYKNMIPAANGVNAANPGLLIYFSGLNYDTTLAPITTGANLGSGTVFRKSDFPYSNKLVLELHNYQTTATTCPSITNGLYNGGYNALNATDPKVKNVLPVVMTEWGHDMSNNEYKGVYQTCLDSYLGGLKAGWMFWEVGGSYYTRQGKQDFDETWALFNHDWTNWRQKASAESIKEMAKRTLAGTKKL</sequence>